<dbReference type="EMBL" id="NBBJ01000004">
    <property type="protein sequence ID" value="OWK28941.1"/>
    <property type="molecule type" value="Genomic_DNA"/>
</dbReference>
<evidence type="ECO:0000259" key="5">
    <source>
        <dbReference type="PROSITE" id="PS50887"/>
    </source>
</evidence>
<dbReference type="CDD" id="cd01949">
    <property type="entry name" value="GGDEF"/>
    <property type="match status" value="1"/>
</dbReference>
<keyword evidence="6" id="KW-0808">Transferase</keyword>
<reference evidence="6 7" key="1">
    <citation type="submission" date="2017-03" db="EMBL/GenBank/DDBJ databases">
        <title>Genome sequence of Sphingomonas mucosissima DSM 17494.</title>
        <authorList>
            <person name="Poehlein A."/>
            <person name="Wuebbeler J.H."/>
            <person name="Steinbuechel A."/>
            <person name="Daniel R."/>
        </authorList>
    </citation>
    <scope>NUCLEOTIDE SEQUENCE [LARGE SCALE GENOMIC DNA]</scope>
    <source>
        <strain evidence="6 7">DSM 17494</strain>
    </source>
</reference>
<dbReference type="InterPro" id="IPR050469">
    <property type="entry name" value="Diguanylate_Cyclase"/>
</dbReference>
<evidence type="ECO:0000256" key="4">
    <source>
        <dbReference type="SAM" id="MobiDB-lite"/>
    </source>
</evidence>
<evidence type="ECO:0000313" key="7">
    <source>
        <dbReference type="Proteomes" id="UP000197783"/>
    </source>
</evidence>
<dbReference type="InterPro" id="IPR029787">
    <property type="entry name" value="Nucleotide_cyclase"/>
</dbReference>
<dbReference type="GO" id="GO:0052621">
    <property type="term" value="F:diguanylate cyclase activity"/>
    <property type="evidence" value="ECO:0007669"/>
    <property type="project" value="UniProtKB-EC"/>
</dbReference>
<dbReference type="PROSITE" id="PS50887">
    <property type="entry name" value="GGDEF"/>
    <property type="match status" value="1"/>
</dbReference>
<dbReference type="Gene3D" id="3.30.70.270">
    <property type="match status" value="1"/>
</dbReference>
<dbReference type="PANTHER" id="PTHR45138:SF9">
    <property type="entry name" value="DIGUANYLATE CYCLASE DGCM-RELATED"/>
    <property type="match status" value="1"/>
</dbReference>
<keyword evidence="6" id="KW-0548">Nucleotidyltransferase</keyword>
<dbReference type="FunFam" id="3.30.70.270:FF:000001">
    <property type="entry name" value="Diguanylate cyclase domain protein"/>
    <property type="match status" value="1"/>
</dbReference>
<evidence type="ECO:0000256" key="2">
    <source>
        <dbReference type="ARBA" id="ARBA00034247"/>
    </source>
</evidence>
<comment type="caution">
    <text evidence="6">The sequence shown here is derived from an EMBL/GenBank/DDBJ whole genome shotgun (WGS) entry which is preliminary data.</text>
</comment>
<dbReference type="EC" id="2.7.7.65" evidence="1"/>
<dbReference type="InterPro" id="IPR000160">
    <property type="entry name" value="GGDEF_dom"/>
</dbReference>
<dbReference type="GO" id="GO:0005886">
    <property type="term" value="C:plasma membrane"/>
    <property type="evidence" value="ECO:0007669"/>
    <property type="project" value="TreeGrafter"/>
</dbReference>
<protein>
    <recommendedName>
        <fullName evidence="1">diguanylate cyclase</fullName>
        <ecNumber evidence="1">2.7.7.65</ecNumber>
    </recommendedName>
</protein>
<dbReference type="SMART" id="SM00267">
    <property type="entry name" value="GGDEF"/>
    <property type="match status" value="1"/>
</dbReference>
<dbReference type="GO" id="GO:0043709">
    <property type="term" value="P:cell adhesion involved in single-species biofilm formation"/>
    <property type="evidence" value="ECO:0007669"/>
    <property type="project" value="TreeGrafter"/>
</dbReference>
<comment type="catalytic activity">
    <reaction evidence="2">
        <text>2 GTP = 3',3'-c-di-GMP + 2 diphosphate</text>
        <dbReference type="Rhea" id="RHEA:24898"/>
        <dbReference type="ChEBI" id="CHEBI:33019"/>
        <dbReference type="ChEBI" id="CHEBI:37565"/>
        <dbReference type="ChEBI" id="CHEBI:58805"/>
        <dbReference type="EC" id="2.7.7.65"/>
    </reaction>
</comment>
<keyword evidence="3" id="KW-0175">Coiled coil</keyword>
<accession>A0A245ZGR7</accession>
<dbReference type="PANTHER" id="PTHR45138">
    <property type="entry name" value="REGULATORY COMPONENTS OF SENSORY TRANSDUCTION SYSTEM"/>
    <property type="match status" value="1"/>
</dbReference>
<dbReference type="InterPro" id="IPR043128">
    <property type="entry name" value="Rev_trsase/Diguanyl_cyclase"/>
</dbReference>
<feature type="domain" description="GGDEF" evidence="5">
    <location>
        <begin position="231"/>
        <end position="364"/>
    </location>
</feature>
<sequence>MPKRTTRVNARVGRGTESMAEFPRQKDDELYKAVGQFLSDQKLSVEPANYAFAYRVLSDPAGPLARSVAALTDGGVRLTAHDIAELGGPEAASGAPQPCLDEGLAEPHTARVAAEAEAMIARAEMQVADFSRAVRSIHEETSGFGRDLAASAAAMRMAAPVAGLDEVVRLTAAMIDRAHAAERRMAAAEQEAEALRSALDEAHGTARRDPLTELANRRAFDEAYAGLPPGTPIALALCDIDHFKRVNDEFGHAVGDRVLRAVGATIAGECASAVVARYGGEEFALLFVGVDSDAAIALVDRARSAVAARRFRSRATDAPIGVVTISGGVAAGTSDEPREALYARADAALYRAKAAGRNCAFCAA</sequence>
<feature type="region of interest" description="Disordered" evidence="4">
    <location>
        <begin position="1"/>
        <end position="21"/>
    </location>
</feature>
<dbReference type="Proteomes" id="UP000197783">
    <property type="component" value="Unassembled WGS sequence"/>
</dbReference>
<evidence type="ECO:0000313" key="6">
    <source>
        <dbReference type="EMBL" id="OWK28941.1"/>
    </source>
</evidence>
<dbReference type="GO" id="GO:1902201">
    <property type="term" value="P:negative regulation of bacterial-type flagellum-dependent cell motility"/>
    <property type="evidence" value="ECO:0007669"/>
    <property type="project" value="TreeGrafter"/>
</dbReference>
<evidence type="ECO:0000256" key="3">
    <source>
        <dbReference type="SAM" id="Coils"/>
    </source>
</evidence>
<evidence type="ECO:0000256" key="1">
    <source>
        <dbReference type="ARBA" id="ARBA00012528"/>
    </source>
</evidence>
<dbReference type="Pfam" id="PF00990">
    <property type="entry name" value="GGDEF"/>
    <property type="match status" value="1"/>
</dbReference>
<dbReference type="NCBIfam" id="TIGR00254">
    <property type="entry name" value="GGDEF"/>
    <property type="match status" value="1"/>
</dbReference>
<gene>
    <name evidence="6" type="primary">vdcA</name>
    <name evidence="6" type="ORF">SPMU_24660</name>
</gene>
<proteinExistence type="predicted"/>
<name>A0A245ZGR7_9SPHN</name>
<keyword evidence="7" id="KW-1185">Reference proteome</keyword>
<feature type="coiled-coil region" evidence="3">
    <location>
        <begin position="171"/>
        <end position="205"/>
    </location>
</feature>
<organism evidence="6 7">
    <name type="scientific">Sphingomonas mucosissima</name>
    <dbReference type="NCBI Taxonomy" id="370959"/>
    <lineage>
        <taxon>Bacteria</taxon>
        <taxon>Pseudomonadati</taxon>
        <taxon>Pseudomonadota</taxon>
        <taxon>Alphaproteobacteria</taxon>
        <taxon>Sphingomonadales</taxon>
        <taxon>Sphingomonadaceae</taxon>
        <taxon>Sphingomonas</taxon>
    </lineage>
</organism>
<dbReference type="SUPFAM" id="SSF55073">
    <property type="entry name" value="Nucleotide cyclase"/>
    <property type="match status" value="1"/>
</dbReference>
<dbReference type="AlphaFoldDB" id="A0A245ZGR7"/>